<evidence type="ECO:0000313" key="8">
    <source>
        <dbReference type="EMBL" id="KAJ6387876.1"/>
    </source>
</evidence>
<dbReference type="Proteomes" id="UP001141253">
    <property type="component" value="Chromosome 3"/>
</dbReference>
<dbReference type="PANTHER" id="PTHR24009:SF3">
    <property type="entry name" value="RNA-BINDING (RRM_RBD_RNP MOTIFS) FAMILY PROTEIN-RELATED"/>
    <property type="match status" value="1"/>
</dbReference>
<evidence type="ECO:0000313" key="9">
    <source>
        <dbReference type="Proteomes" id="UP001141253"/>
    </source>
</evidence>
<dbReference type="EMBL" id="JAPFFI010000007">
    <property type="protein sequence ID" value="KAJ6387876.1"/>
    <property type="molecule type" value="Genomic_DNA"/>
</dbReference>
<keyword evidence="5" id="KW-0238">DNA-binding</keyword>
<gene>
    <name evidence="8" type="ORF">OIU77_026442</name>
</gene>
<evidence type="ECO:0000256" key="4">
    <source>
        <dbReference type="ARBA" id="ARBA00022884"/>
    </source>
</evidence>
<accession>A0ABQ9BN02</accession>
<feature type="compositionally biased region" description="Low complexity" evidence="6">
    <location>
        <begin position="102"/>
        <end position="126"/>
    </location>
</feature>
<keyword evidence="1" id="KW-0479">Metal-binding</keyword>
<feature type="compositionally biased region" description="Polar residues" evidence="6">
    <location>
        <begin position="88"/>
        <end position="99"/>
    </location>
</feature>
<dbReference type="InterPro" id="IPR056276">
    <property type="entry name" value="AtC3H46-like_PABC-like"/>
</dbReference>
<dbReference type="PANTHER" id="PTHR24009">
    <property type="entry name" value="RNA-BINDING (RRM/RBD/RNP MOTIFS)"/>
    <property type="match status" value="1"/>
</dbReference>
<evidence type="ECO:0000256" key="2">
    <source>
        <dbReference type="ARBA" id="ARBA00022771"/>
    </source>
</evidence>
<evidence type="ECO:0000256" key="3">
    <source>
        <dbReference type="ARBA" id="ARBA00022833"/>
    </source>
</evidence>
<keyword evidence="2" id="KW-0863">Zinc-finger</keyword>
<dbReference type="Pfam" id="PF23182">
    <property type="entry name" value="PABC_AtC3H46"/>
    <property type="match status" value="1"/>
</dbReference>
<keyword evidence="9" id="KW-1185">Reference proteome</keyword>
<feature type="compositionally biased region" description="Low complexity" evidence="6">
    <location>
        <begin position="63"/>
        <end position="84"/>
    </location>
</feature>
<name>A0ABQ9BN02_9ROSI</name>
<proteinExistence type="predicted"/>
<evidence type="ECO:0000259" key="7">
    <source>
        <dbReference type="Pfam" id="PF23182"/>
    </source>
</evidence>
<reference evidence="8" key="1">
    <citation type="submission" date="2022-10" db="EMBL/GenBank/DDBJ databases">
        <authorList>
            <person name="Hyden B.L."/>
            <person name="Feng K."/>
            <person name="Yates T."/>
            <person name="Jawdy S."/>
            <person name="Smart L.B."/>
            <person name="Muchero W."/>
        </authorList>
    </citation>
    <scope>NUCLEOTIDE SEQUENCE</scope>
    <source>
        <tissue evidence="8">Shoot tip</tissue>
    </source>
</reference>
<keyword evidence="3" id="KW-0862">Zinc</keyword>
<keyword evidence="4" id="KW-0694">RNA-binding</keyword>
<organism evidence="8 9">
    <name type="scientific">Salix suchowensis</name>
    <dbReference type="NCBI Taxonomy" id="1278906"/>
    <lineage>
        <taxon>Eukaryota</taxon>
        <taxon>Viridiplantae</taxon>
        <taxon>Streptophyta</taxon>
        <taxon>Embryophyta</taxon>
        <taxon>Tracheophyta</taxon>
        <taxon>Spermatophyta</taxon>
        <taxon>Magnoliopsida</taxon>
        <taxon>eudicotyledons</taxon>
        <taxon>Gunneridae</taxon>
        <taxon>Pentapetalae</taxon>
        <taxon>rosids</taxon>
        <taxon>fabids</taxon>
        <taxon>Malpighiales</taxon>
        <taxon>Salicaceae</taxon>
        <taxon>Saliceae</taxon>
        <taxon>Salix</taxon>
    </lineage>
</organism>
<reference evidence="8" key="2">
    <citation type="journal article" date="2023" name="Int. J. Mol. Sci.">
        <title>De Novo Assembly and Annotation of 11 Diverse Shrub Willow (Salix) Genomes Reveals Novel Gene Organization in Sex-Linked Regions.</title>
        <authorList>
            <person name="Hyden B."/>
            <person name="Feng K."/>
            <person name="Yates T.B."/>
            <person name="Jawdy S."/>
            <person name="Cereghino C."/>
            <person name="Smart L.B."/>
            <person name="Muchero W."/>
        </authorList>
    </citation>
    <scope>NUCLEOTIDE SEQUENCE</scope>
    <source>
        <tissue evidence="8">Shoot tip</tissue>
    </source>
</reference>
<feature type="region of interest" description="Disordered" evidence="6">
    <location>
        <begin position="63"/>
        <end position="134"/>
    </location>
</feature>
<evidence type="ECO:0000256" key="5">
    <source>
        <dbReference type="ARBA" id="ARBA00023125"/>
    </source>
</evidence>
<protein>
    <recommendedName>
        <fullName evidence="7">AtC3H46-like PABC-like domain-containing protein</fullName>
    </recommendedName>
</protein>
<evidence type="ECO:0000256" key="1">
    <source>
        <dbReference type="ARBA" id="ARBA00022723"/>
    </source>
</evidence>
<comment type="caution">
    <text evidence="8">The sequence shown here is derived from an EMBL/GenBank/DDBJ whole genome shotgun (WGS) entry which is preliminary data.</text>
</comment>
<feature type="domain" description="AtC3H46-like PABC-like" evidence="7">
    <location>
        <begin position="1"/>
        <end position="64"/>
    </location>
</feature>
<evidence type="ECO:0000256" key="6">
    <source>
        <dbReference type="SAM" id="MobiDB-lite"/>
    </source>
</evidence>
<sequence>MDGYEATRIVFSRIQNLDPENASKIMGLLLIQDHGEKEMIRLAFGPETLVHSVILKARKELGLGSPTNTSSSPSSPSPLYSSNPIAISRQNNSSSTSRLGFNIPPSLTIPNPSSNNNSSWSDLPNPEDLMISPNGSSLNPASVPFYANGVRGGGESDLMDEFQLQDQLSFLNEGAALSVMFRGLRTQIQGLDGDHVSTSLEVTVRMEVTVGLFMAGLVNQMVQGVVGSPNSNKIDVMDQCHELLRSKSAHQQSKMIARGLLLPL</sequence>